<name>A0ABW5AB49_9RHOB</name>
<evidence type="ECO:0000256" key="1">
    <source>
        <dbReference type="SAM" id="MobiDB-lite"/>
    </source>
</evidence>
<dbReference type="EMBL" id="JBHUIX010000011">
    <property type="protein sequence ID" value="MFD2174714.1"/>
    <property type="molecule type" value="Genomic_DNA"/>
</dbReference>
<keyword evidence="3" id="KW-1185">Reference proteome</keyword>
<sequence>MMTDLGAASKTAKDTSSTLPSTHEDHEFSGCSGTVCCAGYCAIAVLIRDSREILAVRFPVERAKITVSLAPSTPEHPPRLTA</sequence>
<evidence type="ECO:0000313" key="3">
    <source>
        <dbReference type="Proteomes" id="UP001597413"/>
    </source>
</evidence>
<comment type="caution">
    <text evidence="2">The sequence shown here is derived from an EMBL/GenBank/DDBJ whole genome shotgun (WGS) entry which is preliminary data.</text>
</comment>
<evidence type="ECO:0000313" key="2">
    <source>
        <dbReference type="EMBL" id="MFD2174714.1"/>
    </source>
</evidence>
<protein>
    <submittedName>
        <fullName evidence="2">Uncharacterized protein</fullName>
    </submittedName>
</protein>
<feature type="region of interest" description="Disordered" evidence="1">
    <location>
        <begin position="1"/>
        <end position="30"/>
    </location>
</feature>
<organism evidence="2 3">
    <name type="scientific">Rhodobacter lacus</name>
    <dbReference type="NCBI Taxonomy" id="1641972"/>
    <lineage>
        <taxon>Bacteria</taxon>
        <taxon>Pseudomonadati</taxon>
        <taxon>Pseudomonadota</taxon>
        <taxon>Alphaproteobacteria</taxon>
        <taxon>Rhodobacterales</taxon>
        <taxon>Rhodobacter group</taxon>
        <taxon>Rhodobacter</taxon>
    </lineage>
</organism>
<accession>A0ABW5AB49</accession>
<proteinExistence type="predicted"/>
<dbReference type="RefSeq" id="WP_377390431.1">
    <property type="nucleotide sequence ID" value="NZ_JBHUIX010000011.1"/>
</dbReference>
<dbReference type="Proteomes" id="UP001597413">
    <property type="component" value="Unassembled WGS sequence"/>
</dbReference>
<reference evidence="3" key="1">
    <citation type="journal article" date="2019" name="Int. J. Syst. Evol. Microbiol.">
        <title>The Global Catalogue of Microorganisms (GCM) 10K type strain sequencing project: providing services to taxonomists for standard genome sequencing and annotation.</title>
        <authorList>
            <consortium name="The Broad Institute Genomics Platform"/>
            <consortium name="The Broad Institute Genome Sequencing Center for Infectious Disease"/>
            <person name="Wu L."/>
            <person name="Ma J."/>
        </authorList>
    </citation>
    <scope>NUCLEOTIDE SEQUENCE [LARGE SCALE GENOMIC DNA]</scope>
    <source>
        <strain evidence="3">CCUG 55131</strain>
    </source>
</reference>
<gene>
    <name evidence="2" type="ORF">ACFSM0_11470</name>
</gene>